<feature type="domain" description="Rhodanese" evidence="1">
    <location>
        <begin position="34"/>
        <end position="124"/>
    </location>
</feature>
<dbReference type="SUPFAM" id="SSF52821">
    <property type="entry name" value="Rhodanese/Cell cycle control phosphatase"/>
    <property type="match status" value="1"/>
</dbReference>
<accession>A0A517RPJ5</accession>
<sequence length="126" mass="13973">MAKNHSQRFLDIVNDAKSRVLECTIHDVKARTEKGEEFLLIDVRETHEFSAGRIPGAKHISKGIIERDVEQLIPDTSTLLILYCGGGFRSALAADNLQKMGYTQVISMDGGYSGWKAAGYEIELES</sequence>
<dbReference type="GO" id="GO:0004792">
    <property type="term" value="F:thiosulfate-cyanide sulfurtransferase activity"/>
    <property type="evidence" value="ECO:0007669"/>
    <property type="project" value="UniProtKB-EC"/>
</dbReference>
<evidence type="ECO:0000313" key="2">
    <source>
        <dbReference type="EMBL" id="QDT45798.1"/>
    </source>
</evidence>
<protein>
    <submittedName>
        <fullName evidence="2">Thiosulfate sulfurtransferase GlpE</fullName>
        <ecNumber evidence="2">2.8.1.1</ecNumber>
    </submittedName>
</protein>
<keyword evidence="3" id="KW-1185">Reference proteome</keyword>
<proteinExistence type="predicted"/>
<reference evidence="2 3" key="1">
    <citation type="submission" date="2019-02" db="EMBL/GenBank/DDBJ databases">
        <title>Deep-cultivation of Planctomycetes and their phenomic and genomic characterization uncovers novel biology.</title>
        <authorList>
            <person name="Wiegand S."/>
            <person name="Jogler M."/>
            <person name="Boedeker C."/>
            <person name="Pinto D."/>
            <person name="Vollmers J."/>
            <person name="Rivas-Marin E."/>
            <person name="Kohn T."/>
            <person name="Peeters S.H."/>
            <person name="Heuer A."/>
            <person name="Rast P."/>
            <person name="Oberbeckmann S."/>
            <person name="Bunk B."/>
            <person name="Jeske O."/>
            <person name="Meyerdierks A."/>
            <person name="Storesund J.E."/>
            <person name="Kallscheuer N."/>
            <person name="Luecker S."/>
            <person name="Lage O.M."/>
            <person name="Pohl T."/>
            <person name="Merkel B.J."/>
            <person name="Hornburger P."/>
            <person name="Mueller R.-W."/>
            <person name="Bruemmer F."/>
            <person name="Labrenz M."/>
            <person name="Spormann A.M."/>
            <person name="Op den Camp H."/>
            <person name="Overmann J."/>
            <person name="Amann R."/>
            <person name="Jetten M.S.M."/>
            <person name="Mascher T."/>
            <person name="Medema M.H."/>
            <person name="Devos D.P."/>
            <person name="Kaster A.-K."/>
            <person name="Ovreas L."/>
            <person name="Rohde M."/>
            <person name="Galperin M.Y."/>
            <person name="Jogler C."/>
        </authorList>
    </citation>
    <scope>NUCLEOTIDE SEQUENCE [LARGE SCALE GENOMIC DNA]</scope>
    <source>
        <strain evidence="2 3">Pan241w</strain>
    </source>
</reference>
<dbReference type="Proteomes" id="UP000317171">
    <property type="component" value="Chromosome"/>
</dbReference>
<dbReference type="InterPro" id="IPR001763">
    <property type="entry name" value="Rhodanese-like_dom"/>
</dbReference>
<dbReference type="PANTHER" id="PTHR44086:SF13">
    <property type="entry name" value="THIOSULFATE SULFURTRANSFERASE PSPE"/>
    <property type="match status" value="1"/>
</dbReference>
<dbReference type="Gene3D" id="3.40.250.10">
    <property type="entry name" value="Rhodanese-like domain"/>
    <property type="match status" value="1"/>
</dbReference>
<organism evidence="2 3">
    <name type="scientific">Gimesia alba</name>
    <dbReference type="NCBI Taxonomy" id="2527973"/>
    <lineage>
        <taxon>Bacteria</taxon>
        <taxon>Pseudomonadati</taxon>
        <taxon>Planctomycetota</taxon>
        <taxon>Planctomycetia</taxon>
        <taxon>Planctomycetales</taxon>
        <taxon>Planctomycetaceae</taxon>
        <taxon>Gimesia</taxon>
    </lineage>
</organism>
<dbReference type="KEGG" id="gaz:Pan241w_59260"/>
<dbReference type="EC" id="2.8.1.1" evidence="2"/>
<gene>
    <name evidence="2" type="primary">glpE</name>
    <name evidence="2" type="ORF">Pan241w_59260</name>
</gene>
<dbReference type="RefSeq" id="WP_145222766.1">
    <property type="nucleotide sequence ID" value="NZ_CP036269.1"/>
</dbReference>
<dbReference type="CDD" id="cd00158">
    <property type="entry name" value="RHOD"/>
    <property type="match status" value="1"/>
</dbReference>
<dbReference type="PROSITE" id="PS50206">
    <property type="entry name" value="RHODANESE_3"/>
    <property type="match status" value="1"/>
</dbReference>
<name>A0A517RPJ5_9PLAN</name>
<dbReference type="SMART" id="SM00450">
    <property type="entry name" value="RHOD"/>
    <property type="match status" value="1"/>
</dbReference>
<evidence type="ECO:0000259" key="1">
    <source>
        <dbReference type="PROSITE" id="PS50206"/>
    </source>
</evidence>
<evidence type="ECO:0000313" key="3">
    <source>
        <dbReference type="Proteomes" id="UP000317171"/>
    </source>
</evidence>
<dbReference type="PANTHER" id="PTHR44086">
    <property type="entry name" value="THIOSULFATE SULFURTRANSFERASE RDL2, MITOCHONDRIAL-RELATED"/>
    <property type="match status" value="1"/>
</dbReference>
<dbReference type="AlphaFoldDB" id="A0A517RPJ5"/>
<dbReference type="Pfam" id="PF00581">
    <property type="entry name" value="Rhodanese"/>
    <property type="match status" value="1"/>
</dbReference>
<dbReference type="InterPro" id="IPR036873">
    <property type="entry name" value="Rhodanese-like_dom_sf"/>
</dbReference>
<keyword evidence="2" id="KW-0808">Transferase</keyword>
<dbReference type="OrthoDB" id="9800872at2"/>
<dbReference type="EMBL" id="CP036269">
    <property type="protein sequence ID" value="QDT45798.1"/>
    <property type="molecule type" value="Genomic_DNA"/>
</dbReference>